<evidence type="ECO:0000313" key="2">
    <source>
        <dbReference type="Proteomes" id="UP001487740"/>
    </source>
</evidence>
<proteinExistence type="predicted"/>
<protein>
    <recommendedName>
        <fullName evidence="3">F5/8 type C domain-containing protein</fullName>
    </recommendedName>
</protein>
<evidence type="ECO:0008006" key="3">
    <source>
        <dbReference type="Google" id="ProtNLM"/>
    </source>
</evidence>
<keyword evidence="2" id="KW-1185">Reference proteome</keyword>
<dbReference type="EMBL" id="JARAKH010000043">
    <property type="protein sequence ID" value="KAK8379266.1"/>
    <property type="molecule type" value="Genomic_DNA"/>
</dbReference>
<gene>
    <name evidence="1" type="ORF">O3P69_019253</name>
</gene>
<dbReference type="InterPro" id="IPR008979">
    <property type="entry name" value="Galactose-bd-like_sf"/>
</dbReference>
<dbReference type="Gene3D" id="2.60.120.260">
    <property type="entry name" value="Galactose-binding domain-like"/>
    <property type="match status" value="1"/>
</dbReference>
<dbReference type="AlphaFoldDB" id="A0AAW0SWZ5"/>
<reference evidence="1 2" key="1">
    <citation type="submission" date="2023-03" db="EMBL/GenBank/DDBJ databases">
        <title>High-quality genome of Scylla paramamosain provides insights in environmental adaptation.</title>
        <authorList>
            <person name="Zhang L."/>
        </authorList>
    </citation>
    <scope>NUCLEOTIDE SEQUENCE [LARGE SCALE GENOMIC DNA]</scope>
    <source>
        <strain evidence="1">LZ_2023a</strain>
        <tissue evidence="1">Muscle</tissue>
    </source>
</reference>
<accession>A0AAW0SWZ5</accession>
<dbReference type="SUPFAM" id="SSF49785">
    <property type="entry name" value="Galactose-binding domain-like"/>
    <property type="match status" value="1"/>
</dbReference>
<name>A0AAW0SWZ5_SCYPA</name>
<organism evidence="1 2">
    <name type="scientific">Scylla paramamosain</name>
    <name type="common">Mud crab</name>
    <dbReference type="NCBI Taxonomy" id="85552"/>
    <lineage>
        <taxon>Eukaryota</taxon>
        <taxon>Metazoa</taxon>
        <taxon>Ecdysozoa</taxon>
        <taxon>Arthropoda</taxon>
        <taxon>Crustacea</taxon>
        <taxon>Multicrustacea</taxon>
        <taxon>Malacostraca</taxon>
        <taxon>Eumalacostraca</taxon>
        <taxon>Eucarida</taxon>
        <taxon>Decapoda</taxon>
        <taxon>Pleocyemata</taxon>
        <taxon>Brachyura</taxon>
        <taxon>Eubrachyura</taxon>
        <taxon>Portunoidea</taxon>
        <taxon>Portunidae</taxon>
        <taxon>Portuninae</taxon>
        <taxon>Scylla</taxon>
    </lineage>
</organism>
<sequence>MLVTAWTVCDSLDRLSQPGPSVTAWTVCDKVRVEKEGGAWCPRTQVAANSREYLEVDLAGVHVVTASGTQGRFDNGKGLEYTQSYMLEYWRPGLASFRVYTSSHGNQPVRSPGGNEALGFGTLHSRVLEYMM</sequence>
<comment type="caution">
    <text evidence="1">The sequence shown here is derived from an EMBL/GenBank/DDBJ whole genome shotgun (WGS) entry which is preliminary data.</text>
</comment>
<evidence type="ECO:0000313" key="1">
    <source>
        <dbReference type="EMBL" id="KAK8379266.1"/>
    </source>
</evidence>
<dbReference type="Proteomes" id="UP001487740">
    <property type="component" value="Unassembled WGS sequence"/>
</dbReference>